<sequence length="93" mass="10287">MRRFFSGIDSTVMTMAGLRFFSASIELTAAILMLVFNDVKKAVMINSLLAIVGPIIFILTMTIGIFQIADQLSYAKLLFIGLGVFFILLGIYK</sequence>
<keyword evidence="1" id="KW-0472">Membrane</keyword>
<keyword evidence="1" id="KW-0812">Transmembrane</keyword>
<dbReference type="Pfam" id="PF10942">
    <property type="entry name" value="DUF2619"/>
    <property type="match status" value="1"/>
</dbReference>
<proteinExistence type="predicted"/>
<feature type="transmembrane region" description="Helical" evidence="1">
    <location>
        <begin position="12"/>
        <end position="36"/>
    </location>
</feature>
<name>A0ABV6G8W7_9BACI</name>
<dbReference type="RefSeq" id="WP_378929284.1">
    <property type="nucleotide sequence ID" value="NZ_JBHLVO010000001.1"/>
</dbReference>
<dbReference type="InterPro" id="IPR020390">
    <property type="entry name" value="Uncharacterised_YqhV"/>
</dbReference>
<feature type="transmembrane region" description="Helical" evidence="1">
    <location>
        <begin position="48"/>
        <end position="68"/>
    </location>
</feature>
<gene>
    <name evidence="2" type="ORF">ACFFIX_00345</name>
</gene>
<evidence type="ECO:0000256" key="1">
    <source>
        <dbReference type="SAM" id="Phobius"/>
    </source>
</evidence>
<comment type="caution">
    <text evidence="2">The sequence shown here is derived from an EMBL/GenBank/DDBJ whole genome shotgun (WGS) entry which is preliminary data.</text>
</comment>
<evidence type="ECO:0000313" key="2">
    <source>
        <dbReference type="EMBL" id="MFC0269908.1"/>
    </source>
</evidence>
<feature type="transmembrane region" description="Helical" evidence="1">
    <location>
        <begin position="74"/>
        <end position="92"/>
    </location>
</feature>
<keyword evidence="3" id="KW-1185">Reference proteome</keyword>
<keyword evidence="1" id="KW-1133">Transmembrane helix</keyword>
<protein>
    <submittedName>
        <fullName evidence="2">YqhV family protein</fullName>
    </submittedName>
</protein>
<reference evidence="2 3" key="1">
    <citation type="submission" date="2024-09" db="EMBL/GenBank/DDBJ databases">
        <authorList>
            <person name="Sun Q."/>
            <person name="Mori K."/>
        </authorList>
    </citation>
    <scope>NUCLEOTIDE SEQUENCE [LARGE SCALE GENOMIC DNA]</scope>
    <source>
        <strain evidence="2 3">CCM 7228</strain>
    </source>
</reference>
<organism evidence="2 3">
    <name type="scientific">Metabacillus herbersteinensis</name>
    <dbReference type="NCBI Taxonomy" id="283816"/>
    <lineage>
        <taxon>Bacteria</taxon>
        <taxon>Bacillati</taxon>
        <taxon>Bacillota</taxon>
        <taxon>Bacilli</taxon>
        <taxon>Bacillales</taxon>
        <taxon>Bacillaceae</taxon>
        <taxon>Metabacillus</taxon>
    </lineage>
</organism>
<evidence type="ECO:0000313" key="3">
    <source>
        <dbReference type="Proteomes" id="UP001589854"/>
    </source>
</evidence>
<accession>A0ABV6G8W7</accession>
<dbReference type="Proteomes" id="UP001589854">
    <property type="component" value="Unassembled WGS sequence"/>
</dbReference>
<dbReference type="EMBL" id="JBHLVO010000001">
    <property type="protein sequence ID" value="MFC0269908.1"/>
    <property type="molecule type" value="Genomic_DNA"/>
</dbReference>